<evidence type="ECO:0008006" key="3">
    <source>
        <dbReference type="Google" id="ProtNLM"/>
    </source>
</evidence>
<dbReference type="AlphaFoldDB" id="A0A2W5ADY5"/>
<evidence type="ECO:0000313" key="1">
    <source>
        <dbReference type="EMBL" id="PZO90539.1"/>
    </source>
</evidence>
<organism evidence="1 2">
    <name type="scientific">Sphingomonas sanxanigenens</name>
    <dbReference type="NCBI Taxonomy" id="397260"/>
    <lineage>
        <taxon>Bacteria</taxon>
        <taxon>Pseudomonadati</taxon>
        <taxon>Pseudomonadota</taxon>
        <taxon>Alphaproteobacteria</taxon>
        <taxon>Sphingomonadales</taxon>
        <taxon>Sphingomonadaceae</taxon>
        <taxon>Sphingomonas</taxon>
    </lineage>
</organism>
<evidence type="ECO:0000313" key="2">
    <source>
        <dbReference type="Proteomes" id="UP000249066"/>
    </source>
</evidence>
<accession>A0A2W5ADY5</accession>
<comment type="caution">
    <text evidence="1">The sequence shown here is derived from an EMBL/GenBank/DDBJ whole genome shotgun (WGS) entry which is preliminary data.</text>
</comment>
<protein>
    <recommendedName>
        <fullName evidence="3">DUF2071 domain-containing protein</fullName>
    </recommendedName>
</protein>
<gene>
    <name evidence="1" type="ORF">DI623_06475</name>
</gene>
<proteinExistence type="predicted"/>
<dbReference type="Proteomes" id="UP000249066">
    <property type="component" value="Unassembled WGS sequence"/>
</dbReference>
<dbReference type="EMBL" id="QFNN01000026">
    <property type="protein sequence ID" value="PZO90539.1"/>
    <property type="molecule type" value="Genomic_DNA"/>
</dbReference>
<sequence>MREGEFVSPSSGWIGHVQGMFANCSAARRLRRVLASRLPFLTLASDVTDVIYASWVIPTGRLSGIIPHGIHLIERDGSTIFTTLSYRHGHFGPAFLGPLRRLFPSPLQSNWRLYIDHVSSGVPERTVLFVRNVFDSALYALGTRIFSDSLPSHLARTFLLSSNQAGDQLEISGPGSAPTIGLTTKETPVGELPSAFQPFFSSWDEAVTFICLQDAAIATLPDEDDLAFAQIDLPIEVATILAREATSFEAGSFLRQIGAVSPPFCFTVPAVPFRVLSERLIGSR</sequence>
<name>A0A2W5ADY5_9SPHN</name>
<reference evidence="1 2" key="1">
    <citation type="submission" date="2017-08" db="EMBL/GenBank/DDBJ databases">
        <title>Infants hospitalized years apart are colonized by the same room-sourced microbial strains.</title>
        <authorList>
            <person name="Brooks B."/>
            <person name="Olm M.R."/>
            <person name="Firek B.A."/>
            <person name="Baker R."/>
            <person name="Thomas B.C."/>
            <person name="Morowitz M.J."/>
            <person name="Banfield J.F."/>
        </authorList>
    </citation>
    <scope>NUCLEOTIDE SEQUENCE [LARGE SCALE GENOMIC DNA]</scope>
    <source>
        <strain evidence="1">S2_018_000_R2_101</strain>
    </source>
</reference>